<comment type="caution">
    <text evidence="13">The sequence shown here is derived from an EMBL/GenBank/DDBJ whole genome shotgun (WGS) entry which is preliminary data.</text>
</comment>
<comment type="subcellular location">
    <subcellularLocation>
        <location evidence="1">Cell outer membrane</location>
        <topology evidence="1">Multi-pass membrane protein</topology>
    </subcellularLocation>
</comment>
<comment type="subunit">
    <text evidence="2">Homotrimer.</text>
</comment>
<reference evidence="13 14" key="1">
    <citation type="submission" date="2022-02" db="EMBL/GenBank/DDBJ databases">
        <title>Halomonas fukangensis sp. nov., a halophilic bacterium isolated from a bulk soil of Kalidium foliatum at Fukang.</title>
        <authorList>
            <person name="Huang Y."/>
        </authorList>
    </citation>
    <scope>NUCLEOTIDE SEQUENCE [LARGE SCALE GENOMIC DNA]</scope>
    <source>
        <strain evidence="13 14">EGI 63088</strain>
    </source>
</reference>
<proteinExistence type="predicted"/>
<accession>A0ABS9RVX2</accession>
<protein>
    <submittedName>
        <fullName evidence="13">Porin</fullName>
    </submittedName>
</protein>
<keyword evidence="10" id="KW-0998">Cell outer membrane</keyword>
<sequence>MTKQFVTLQHLGALSAVALLGVSGTASAIEAEISGHVNRAIMAYEDGEDSQTAFVDNETSNSRMRFRGSGEIMQGVSAGVFGEWEIVSTNSSEVTIDTTSSDNSEFQINKRHLDAFVEGGFGKVSLGQGDGAANGIAEIDLSGTSLINYAGVTDIGGSIAFQEGGQPFTANGAVGQARIRDTYSQFDFESRFDRVRYDTPSVGPFDFAIATGTKSDDDDTTDAAVRYGATYANGAQIAAGLGYSARSRGGDTGTVETFGGSASLLLANGLNFTLLYTQREDDADLDADTVWGKVGYKVGHHAVTVDVGQTNDLLGGGAFDSESTVYGIGYTYMPVNWAEFYAGVKQHQLDVSLASVSDPDDINIATVGTRLKF</sequence>
<dbReference type="InterPro" id="IPR050298">
    <property type="entry name" value="Gram-neg_bact_OMP"/>
</dbReference>
<evidence type="ECO:0000256" key="11">
    <source>
        <dbReference type="SAM" id="SignalP"/>
    </source>
</evidence>
<keyword evidence="6 11" id="KW-0732">Signal</keyword>
<evidence type="ECO:0000256" key="6">
    <source>
        <dbReference type="ARBA" id="ARBA00022729"/>
    </source>
</evidence>
<evidence type="ECO:0000256" key="10">
    <source>
        <dbReference type="ARBA" id="ARBA00023237"/>
    </source>
</evidence>
<feature type="domain" description="Porin" evidence="12">
    <location>
        <begin position="16"/>
        <end position="333"/>
    </location>
</feature>
<organism evidence="13 14">
    <name type="scientific">Halomonas flagellata</name>
    <dbReference type="NCBI Taxonomy" id="2920385"/>
    <lineage>
        <taxon>Bacteria</taxon>
        <taxon>Pseudomonadati</taxon>
        <taxon>Pseudomonadota</taxon>
        <taxon>Gammaproteobacteria</taxon>
        <taxon>Oceanospirillales</taxon>
        <taxon>Halomonadaceae</taxon>
        <taxon>Halomonas</taxon>
    </lineage>
</organism>
<dbReference type="SUPFAM" id="SSF56935">
    <property type="entry name" value="Porins"/>
    <property type="match status" value="1"/>
</dbReference>
<dbReference type="PANTHER" id="PTHR34501:SF9">
    <property type="entry name" value="MAJOR OUTER MEMBRANE PROTEIN P.IA"/>
    <property type="match status" value="1"/>
</dbReference>
<keyword evidence="14" id="KW-1185">Reference proteome</keyword>
<evidence type="ECO:0000256" key="2">
    <source>
        <dbReference type="ARBA" id="ARBA00011233"/>
    </source>
</evidence>
<evidence type="ECO:0000256" key="3">
    <source>
        <dbReference type="ARBA" id="ARBA00022448"/>
    </source>
</evidence>
<keyword evidence="4" id="KW-1134">Transmembrane beta strand</keyword>
<dbReference type="PANTHER" id="PTHR34501">
    <property type="entry name" value="PROTEIN YDDL-RELATED"/>
    <property type="match status" value="1"/>
</dbReference>
<dbReference type="InterPro" id="IPR023614">
    <property type="entry name" value="Porin_dom_sf"/>
</dbReference>
<dbReference type="InterPro" id="IPR033900">
    <property type="entry name" value="Gram_neg_porin_domain"/>
</dbReference>
<evidence type="ECO:0000313" key="14">
    <source>
        <dbReference type="Proteomes" id="UP001202117"/>
    </source>
</evidence>
<keyword evidence="5" id="KW-0812">Transmembrane</keyword>
<dbReference type="RefSeq" id="WP_240568578.1">
    <property type="nucleotide sequence ID" value="NZ_JAKVPY010000014.1"/>
</dbReference>
<dbReference type="Proteomes" id="UP001202117">
    <property type="component" value="Unassembled WGS sequence"/>
</dbReference>
<evidence type="ECO:0000256" key="8">
    <source>
        <dbReference type="ARBA" id="ARBA00023114"/>
    </source>
</evidence>
<evidence type="ECO:0000256" key="4">
    <source>
        <dbReference type="ARBA" id="ARBA00022452"/>
    </source>
</evidence>
<keyword evidence="8" id="KW-0626">Porin</keyword>
<evidence type="ECO:0000256" key="1">
    <source>
        <dbReference type="ARBA" id="ARBA00004571"/>
    </source>
</evidence>
<evidence type="ECO:0000256" key="7">
    <source>
        <dbReference type="ARBA" id="ARBA00023065"/>
    </source>
</evidence>
<keyword evidence="9" id="KW-0472">Membrane</keyword>
<keyword evidence="3" id="KW-0813">Transport</keyword>
<name>A0ABS9RVX2_9GAMM</name>
<dbReference type="Pfam" id="PF13609">
    <property type="entry name" value="Porin_4"/>
    <property type="match status" value="1"/>
</dbReference>
<evidence type="ECO:0000313" key="13">
    <source>
        <dbReference type="EMBL" id="MCH4563954.1"/>
    </source>
</evidence>
<keyword evidence="7" id="KW-0406">Ion transport</keyword>
<dbReference type="EMBL" id="JAKVPY010000014">
    <property type="protein sequence ID" value="MCH4563954.1"/>
    <property type="molecule type" value="Genomic_DNA"/>
</dbReference>
<gene>
    <name evidence="13" type="ORF">MKP05_12545</name>
</gene>
<dbReference type="Gene3D" id="2.40.160.10">
    <property type="entry name" value="Porin"/>
    <property type="match status" value="1"/>
</dbReference>
<feature type="chain" id="PRO_5045325947" evidence="11">
    <location>
        <begin position="29"/>
        <end position="373"/>
    </location>
</feature>
<evidence type="ECO:0000256" key="9">
    <source>
        <dbReference type="ARBA" id="ARBA00023136"/>
    </source>
</evidence>
<evidence type="ECO:0000256" key="5">
    <source>
        <dbReference type="ARBA" id="ARBA00022692"/>
    </source>
</evidence>
<feature type="signal peptide" evidence="11">
    <location>
        <begin position="1"/>
        <end position="28"/>
    </location>
</feature>
<evidence type="ECO:0000259" key="12">
    <source>
        <dbReference type="Pfam" id="PF13609"/>
    </source>
</evidence>